<dbReference type="AlphaFoldDB" id="A2C310"/>
<organism evidence="1 2">
    <name type="scientific">Prochlorococcus marinus (strain NATL1A)</name>
    <dbReference type="NCBI Taxonomy" id="167555"/>
    <lineage>
        <taxon>Bacteria</taxon>
        <taxon>Bacillati</taxon>
        <taxon>Cyanobacteriota</taxon>
        <taxon>Cyanophyceae</taxon>
        <taxon>Synechococcales</taxon>
        <taxon>Prochlorococcaceae</taxon>
        <taxon>Prochlorococcus</taxon>
    </lineage>
</organism>
<dbReference type="Proteomes" id="UP000002592">
    <property type="component" value="Chromosome"/>
</dbReference>
<evidence type="ECO:0000313" key="1">
    <source>
        <dbReference type="EMBL" id="ABM75870.1"/>
    </source>
</evidence>
<proteinExistence type="predicted"/>
<accession>A2C310</accession>
<name>A2C310_PROM1</name>
<evidence type="ECO:0000313" key="2">
    <source>
        <dbReference type="Proteomes" id="UP000002592"/>
    </source>
</evidence>
<gene>
    <name evidence="1" type="ordered locus">NATL1_13121</name>
</gene>
<reference evidence="2" key="1">
    <citation type="journal article" date="2007" name="PLoS Genet.">
        <title>Patterns and implications of gene gain and loss in the evolution of Prochlorococcus.</title>
        <authorList>
            <person name="Kettler G.C."/>
            <person name="Martiny A.C."/>
            <person name="Huang K."/>
            <person name="Zucker J."/>
            <person name="Coleman M.L."/>
            <person name="Rodrigue S."/>
            <person name="Chen F."/>
            <person name="Lapidus A."/>
            <person name="Ferriera S."/>
            <person name="Johnson J."/>
            <person name="Steglich C."/>
            <person name="Church G.M."/>
            <person name="Richardson P."/>
            <person name="Chisholm S.W."/>
        </authorList>
    </citation>
    <scope>NUCLEOTIDE SEQUENCE [LARGE SCALE GENOMIC DNA]</scope>
    <source>
        <strain evidence="2">NATL1A</strain>
    </source>
</reference>
<dbReference type="EMBL" id="CP000553">
    <property type="protein sequence ID" value="ABM75870.1"/>
    <property type="molecule type" value="Genomic_DNA"/>
</dbReference>
<sequence>MEIPKVIITNQKTIVNFDSFEDQIGLSSYDLALISLNKITNKSKSYFNDSSRITFSI</sequence>
<dbReference type="KEGG" id="pme:NATL1_13121"/>
<dbReference type="HOGENOM" id="CLU_2993077_0_0_3"/>
<protein>
    <submittedName>
        <fullName evidence="1">Uncharacterized protein</fullName>
    </submittedName>
</protein>
<dbReference type="RefSeq" id="WP_011823927.1">
    <property type="nucleotide sequence ID" value="NC_008819.1"/>
</dbReference>